<organism evidence="7 8">
    <name type="scientific">Chironomus riparius</name>
    <dbReference type="NCBI Taxonomy" id="315576"/>
    <lineage>
        <taxon>Eukaryota</taxon>
        <taxon>Metazoa</taxon>
        <taxon>Ecdysozoa</taxon>
        <taxon>Arthropoda</taxon>
        <taxon>Hexapoda</taxon>
        <taxon>Insecta</taxon>
        <taxon>Pterygota</taxon>
        <taxon>Neoptera</taxon>
        <taxon>Endopterygota</taxon>
        <taxon>Diptera</taxon>
        <taxon>Nematocera</taxon>
        <taxon>Chironomoidea</taxon>
        <taxon>Chironomidae</taxon>
        <taxon>Chironominae</taxon>
        <taxon>Chironomus</taxon>
    </lineage>
</organism>
<feature type="domain" description="HTH CENPB-type" evidence="6">
    <location>
        <begin position="70"/>
        <end position="141"/>
    </location>
</feature>
<dbReference type="AlphaFoldDB" id="A0A9N9RSA3"/>
<keyword evidence="8" id="KW-1185">Reference proteome</keyword>
<evidence type="ECO:0000259" key="6">
    <source>
        <dbReference type="PROSITE" id="PS51253"/>
    </source>
</evidence>
<gene>
    <name evidence="7" type="ORF">CHIRRI_LOCUS5255</name>
</gene>
<reference evidence="7" key="1">
    <citation type="submission" date="2022-01" db="EMBL/GenBank/DDBJ databases">
        <authorList>
            <person name="King R."/>
        </authorList>
    </citation>
    <scope>NUCLEOTIDE SEQUENCE</scope>
</reference>
<dbReference type="GO" id="GO:0005634">
    <property type="term" value="C:nucleus"/>
    <property type="evidence" value="ECO:0007669"/>
    <property type="project" value="UniProtKB-SubCell"/>
</dbReference>
<evidence type="ECO:0000256" key="3">
    <source>
        <dbReference type="ARBA" id="ARBA00023242"/>
    </source>
</evidence>
<keyword evidence="2 4" id="KW-0238">DNA-binding</keyword>
<evidence type="ECO:0000313" key="8">
    <source>
        <dbReference type="Proteomes" id="UP001153620"/>
    </source>
</evidence>
<dbReference type="InterPro" id="IPR009057">
    <property type="entry name" value="Homeodomain-like_sf"/>
</dbReference>
<dbReference type="InterPro" id="IPR006600">
    <property type="entry name" value="HTH_CenpB_DNA-bd_dom"/>
</dbReference>
<dbReference type="PROSITE" id="PS51253">
    <property type="entry name" value="HTH_CENPB"/>
    <property type="match status" value="1"/>
</dbReference>
<dbReference type="GO" id="GO:0003677">
    <property type="term" value="F:DNA binding"/>
    <property type="evidence" value="ECO:0007669"/>
    <property type="project" value="UniProtKB-UniRule"/>
</dbReference>
<evidence type="ECO:0008006" key="9">
    <source>
        <dbReference type="Google" id="ProtNLM"/>
    </source>
</evidence>
<sequence>MEEILVPIKRKRVVLTLEQKLEVIKLKDEGKSFYDIASRFNIGISTIKDLLKKRSQINEAVQKNKVFGFSRKTLREGSRPDVESLLYQWVCQQLDQDEIITNNMLLTKATEITRDLKQEEWKPSNGWLSKFKQRYNLTAVKEEFVSANSFIFEESYKEESEEDMTEELKPESIELYNYAIEPPQISPLEAADRLLDYVTAHDFPLKEIITLRMIRDRIIEMHEPKLE</sequence>
<dbReference type="PROSITE" id="PS50960">
    <property type="entry name" value="HTH_PSQ"/>
    <property type="match status" value="1"/>
</dbReference>
<dbReference type="PANTHER" id="PTHR19303">
    <property type="entry name" value="TRANSPOSON"/>
    <property type="match status" value="1"/>
</dbReference>
<dbReference type="Pfam" id="PF03221">
    <property type="entry name" value="HTH_Tnp_Tc5"/>
    <property type="match status" value="1"/>
</dbReference>
<feature type="domain" description="HTH psq-type" evidence="5">
    <location>
        <begin position="6"/>
        <end position="57"/>
    </location>
</feature>
<dbReference type="Gene3D" id="1.10.10.60">
    <property type="entry name" value="Homeodomain-like"/>
    <property type="match status" value="2"/>
</dbReference>
<reference evidence="7" key="2">
    <citation type="submission" date="2022-10" db="EMBL/GenBank/DDBJ databases">
        <authorList>
            <consortium name="ENA_rothamsted_submissions"/>
            <consortium name="culmorum"/>
            <person name="King R."/>
        </authorList>
    </citation>
    <scope>NUCLEOTIDE SEQUENCE</scope>
</reference>
<evidence type="ECO:0000256" key="2">
    <source>
        <dbReference type="ARBA" id="ARBA00023125"/>
    </source>
</evidence>
<protein>
    <recommendedName>
        <fullName evidence="9">HTH CENPB-type domain-containing protein</fullName>
    </recommendedName>
</protein>
<evidence type="ECO:0000256" key="1">
    <source>
        <dbReference type="ARBA" id="ARBA00004123"/>
    </source>
</evidence>
<dbReference type="SUPFAM" id="SSF46689">
    <property type="entry name" value="Homeodomain-like"/>
    <property type="match status" value="2"/>
</dbReference>
<name>A0A9N9RSA3_9DIPT</name>
<dbReference type="EMBL" id="OU895878">
    <property type="protein sequence ID" value="CAG9802343.1"/>
    <property type="molecule type" value="Genomic_DNA"/>
</dbReference>
<dbReference type="SMART" id="SM00674">
    <property type="entry name" value="CENPB"/>
    <property type="match status" value="1"/>
</dbReference>
<comment type="subcellular location">
    <subcellularLocation>
        <location evidence="1 4">Nucleus</location>
    </subcellularLocation>
</comment>
<dbReference type="PANTHER" id="PTHR19303:SF73">
    <property type="entry name" value="PROTEIN PDC2"/>
    <property type="match status" value="1"/>
</dbReference>
<evidence type="ECO:0000259" key="5">
    <source>
        <dbReference type="PROSITE" id="PS50960"/>
    </source>
</evidence>
<evidence type="ECO:0000256" key="4">
    <source>
        <dbReference type="PROSITE-ProRule" id="PRU00320"/>
    </source>
</evidence>
<dbReference type="InterPro" id="IPR050863">
    <property type="entry name" value="CenT-Element_Derived"/>
</dbReference>
<dbReference type="Pfam" id="PF04218">
    <property type="entry name" value="CENP-B_N"/>
    <property type="match status" value="1"/>
</dbReference>
<feature type="DNA-binding region" description="H-T-H motif" evidence="4">
    <location>
        <begin position="33"/>
        <end position="53"/>
    </location>
</feature>
<accession>A0A9N9RSA3</accession>
<evidence type="ECO:0000313" key="7">
    <source>
        <dbReference type="EMBL" id="CAG9802343.1"/>
    </source>
</evidence>
<dbReference type="OrthoDB" id="7612720at2759"/>
<dbReference type="Proteomes" id="UP001153620">
    <property type="component" value="Chromosome 2"/>
</dbReference>
<keyword evidence="3 4" id="KW-0539">Nucleus</keyword>
<proteinExistence type="predicted"/>
<dbReference type="InterPro" id="IPR007889">
    <property type="entry name" value="HTH_Psq"/>
</dbReference>